<gene>
    <name evidence="1" type="ORF">KQI89_09800</name>
</gene>
<evidence type="ECO:0000313" key="2">
    <source>
        <dbReference type="Proteomes" id="UP000736583"/>
    </source>
</evidence>
<dbReference type="PANTHER" id="PTHR40080">
    <property type="entry name" value="LMO1763 PROTEIN"/>
    <property type="match status" value="1"/>
</dbReference>
<dbReference type="PANTHER" id="PTHR40080:SF1">
    <property type="entry name" value="TRPR-LIKE PROTEIN YERC_YECD"/>
    <property type="match status" value="1"/>
</dbReference>
<sequence>MAEYKSKLYSEDMNFLFEAILSLKDKEECYRFFEDVCTINEIKALEQRMQVAKMLKQKRTYLDIASTTGASTATISRVNRALNYGSDGYKLIFERIEWKER</sequence>
<dbReference type="NCBIfam" id="TIGR02531">
    <property type="entry name" value="yecD_yerC"/>
    <property type="match status" value="1"/>
</dbReference>
<proteinExistence type="predicted"/>
<reference evidence="1 2" key="1">
    <citation type="submission" date="2021-06" db="EMBL/GenBank/DDBJ databases">
        <authorList>
            <person name="Sun Q."/>
            <person name="Li D."/>
        </authorList>
    </citation>
    <scope>NUCLEOTIDE SEQUENCE [LARGE SCALE GENOMIC DNA]</scope>
    <source>
        <strain evidence="1 2">MSJ-4</strain>
    </source>
</reference>
<protein>
    <submittedName>
        <fullName evidence="1">TrpR-like protein YerC/YecD</fullName>
    </submittedName>
</protein>
<name>A0ABS6F0R3_9CLOT</name>
<accession>A0ABS6F0R3</accession>
<dbReference type="InterPro" id="IPR038116">
    <property type="entry name" value="TrpR-like_sf"/>
</dbReference>
<dbReference type="SUPFAM" id="SSF48295">
    <property type="entry name" value="TrpR-like"/>
    <property type="match status" value="1"/>
</dbReference>
<dbReference type="RefSeq" id="WP_032120676.1">
    <property type="nucleotide sequence ID" value="NZ_JAHLQL010000002.1"/>
</dbReference>
<organism evidence="1 2">
    <name type="scientific">Clostridium simiarum</name>
    <dbReference type="NCBI Taxonomy" id="2841506"/>
    <lineage>
        <taxon>Bacteria</taxon>
        <taxon>Bacillati</taxon>
        <taxon>Bacillota</taxon>
        <taxon>Clostridia</taxon>
        <taxon>Eubacteriales</taxon>
        <taxon>Clostridiaceae</taxon>
        <taxon>Clostridium</taxon>
    </lineage>
</organism>
<evidence type="ECO:0000313" key="1">
    <source>
        <dbReference type="EMBL" id="MBU5592063.1"/>
    </source>
</evidence>
<dbReference type="EMBL" id="JAHLQL010000002">
    <property type="protein sequence ID" value="MBU5592063.1"/>
    <property type="molecule type" value="Genomic_DNA"/>
</dbReference>
<dbReference type="Gene3D" id="1.10.1270.10">
    <property type="entry name" value="TrpR-like"/>
    <property type="match status" value="1"/>
</dbReference>
<dbReference type="Proteomes" id="UP000736583">
    <property type="component" value="Unassembled WGS sequence"/>
</dbReference>
<dbReference type="InterPro" id="IPR013368">
    <property type="entry name" value="YecD_YerC"/>
</dbReference>
<keyword evidence="2" id="KW-1185">Reference proteome</keyword>
<dbReference type="PIRSF" id="PIRSF012508">
    <property type="entry name" value="YerC"/>
    <property type="match status" value="1"/>
</dbReference>
<comment type="caution">
    <text evidence="1">The sequence shown here is derived from an EMBL/GenBank/DDBJ whole genome shotgun (WGS) entry which is preliminary data.</text>
</comment>
<dbReference type="Pfam" id="PF01371">
    <property type="entry name" value="Trp_repressor"/>
    <property type="match status" value="1"/>
</dbReference>
<dbReference type="InterPro" id="IPR010921">
    <property type="entry name" value="Trp_repressor/repl_initiator"/>
</dbReference>
<dbReference type="InterPro" id="IPR000831">
    <property type="entry name" value="Trp_repress"/>
</dbReference>